<dbReference type="Proteomes" id="UP001224775">
    <property type="component" value="Unassembled WGS sequence"/>
</dbReference>
<protein>
    <recommendedName>
        <fullName evidence="4">Fibronectin type-III domain-containing protein</fullName>
    </recommendedName>
</protein>
<dbReference type="SUPFAM" id="SSF49265">
    <property type="entry name" value="Fibronectin type III"/>
    <property type="match status" value="1"/>
</dbReference>
<feature type="compositionally biased region" description="Polar residues" evidence="1">
    <location>
        <begin position="795"/>
        <end position="806"/>
    </location>
</feature>
<evidence type="ECO:0008006" key="4">
    <source>
        <dbReference type="Google" id="ProtNLM"/>
    </source>
</evidence>
<sequence length="806" mass="87228">MKDLFTIAATLFFFSASSGFGGFVAVANMLMGNSLGSYLSELVSFDSLTVTQMDDILNIADNTTSSDRFDMFETEESKDELRSYLYAEVSASNMEEYTAEMIASITSLGALYPTEQLDLVGFEGPAESNYVGNGNLESLARIQPRATNINNNIYNGIWGVTKGEREYALLTSSWGFEIIDVTNPRNPFKVQGVIMSGGHVWRDVATHTAPDGKVYAYVAAQDLDNKKPSNLFVFDLSELSGDIDKPNGANSNPIEPGVNGYLDRGQSGLGHTVNVAGGFLFLNAANQNRGCVVFDLSNPMNPNQIFSHDGNGKQCHDSSLWENVNVNGQLKSLWIVSEGSGMAETIMDFTDVKTTLQKPTLLSTTPLQNGIYAHSNALSADKRFLFQFDENKKGGDIYVYDISNVFQPRIINTFQYSEEDTSNAMPHNGHIRGGYLHVAYYEAGLRTFDITNPYEILEVGKIETFRDPQQTGTNVRQIQGNYLGAWNTYVGLSSGNILVSDMFYGLFIVKANSPYPEPNAPILSAVRNANNGVTLTWNAVPNARAYSVERRIGGQSFVVVAEFLTTTSYFDNSVRDTNASYKVKAVNGEGTGVSATVDSAVLTASPTKAPTNQPTPRPSPLPTPNPTSPPSRAPTPQPSPNPTLLPENFPIPVPTTSAPTRDVLYSGAFGCLGDFPQSDQCLPPVFDKERAVNCCQGQGETLECDRSGCSLATSFFDATAICENKGMRLCSTQELESDVCCSKGCNFDGRVGWTTDICVPQTPAPTSPPPTPPPTPQPTGGTDELPGTPYPTFEATGSLQSMAEPL</sequence>
<dbReference type="AlphaFoldDB" id="A0AAD8YBX3"/>
<evidence type="ECO:0000313" key="3">
    <source>
        <dbReference type="Proteomes" id="UP001224775"/>
    </source>
</evidence>
<dbReference type="InterPro" id="IPR027589">
    <property type="entry name" value="Choice_anch_B"/>
</dbReference>
<feature type="compositionally biased region" description="Pro residues" evidence="1">
    <location>
        <begin position="762"/>
        <end position="777"/>
    </location>
</feature>
<comment type="caution">
    <text evidence="2">The sequence shown here is derived from an EMBL/GenBank/DDBJ whole genome shotgun (WGS) entry which is preliminary data.</text>
</comment>
<dbReference type="EMBL" id="JATAAI010000009">
    <property type="protein sequence ID" value="KAK1743423.1"/>
    <property type="molecule type" value="Genomic_DNA"/>
</dbReference>
<dbReference type="InterPro" id="IPR036116">
    <property type="entry name" value="FN3_sf"/>
</dbReference>
<evidence type="ECO:0000256" key="1">
    <source>
        <dbReference type="SAM" id="MobiDB-lite"/>
    </source>
</evidence>
<gene>
    <name evidence="2" type="ORF">QTG54_006044</name>
</gene>
<reference evidence="2" key="1">
    <citation type="submission" date="2023-06" db="EMBL/GenBank/DDBJ databases">
        <title>Survivors Of The Sea: Transcriptome response of Skeletonema marinoi to long-term dormancy.</title>
        <authorList>
            <person name="Pinder M.I.M."/>
            <person name="Kourtchenko O."/>
            <person name="Robertson E.K."/>
            <person name="Larsson T."/>
            <person name="Maumus F."/>
            <person name="Osuna-Cruz C.M."/>
            <person name="Vancaester E."/>
            <person name="Stenow R."/>
            <person name="Vandepoele K."/>
            <person name="Ploug H."/>
            <person name="Bruchert V."/>
            <person name="Godhe A."/>
            <person name="Topel M."/>
        </authorList>
    </citation>
    <scope>NUCLEOTIDE SEQUENCE</scope>
    <source>
        <strain evidence="2">R05AC</strain>
    </source>
</reference>
<feature type="compositionally biased region" description="Pro residues" evidence="1">
    <location>
        <begin position="613"/>
        <end position="653"/>
    </location>
</feature>
<proteinExistence type="predicted"/>
<dbReference type="NCBIfam" id="TIGR04312">
    <property type="entry name" value="choice_anch_B"/>
    <property type="match status" value="1"/>
</dbReference>
<dbReference type="CDD" id="cd00063">
    <property type="entry name" value="FN3"/>
    <property type="match status" value="1"/>
</dbReference>
<dbReference type="InterPro" id="IPR013783">
    <property type="entry name" value="Ig-like_fold"/>
</dbReference>
<feature type="region of interest" description="Disordered" evidence="1">
    <location>
        <begin position="603"/>
        <end position="655"/>
    </location>
</feature>
<dbReference type="PRINTS" id="PR01217">
    <property type="entry name" value="PRICHEXTENSN"/>
</dbReference>
<organism evidence="2 3">
    <name type="scientific">Skeletonema marinoi</name>
    <dbReference type="NCBI Taxonomy" id="267567"/>
    <lineage>
        <taxon>Eukaryota</taxon>
        <taxon>Sar</taxon>
        <taxon>Stramenopiles</taxon>
        <taxon>Ochrophyta</taxon>
        <taxon>Bacillariophyta</taxon>
        <taxon>Coscinodiscophyceae</taxon>
        <taxon>Thalassiosirophycidae</taxon>
        <taxon>Thalassiosirales</taxon>
        <taxon>Skeletonemataceae</taxon>
        <taxon>Skeletonema</taxon>
        <taxon>Skeletonema marinoi-dohrnii complex</taxon>
    </lineage>
</organism>
<name>A0AAD8YBX3_9STRA</name>
<feature type="region of interest" description="Disordered" evidence="1">
    <location>
        <begin position="759"/>
        <end position="806"/>
    </location>
</feature>
<keyword evidence="3" id="KW-1185">Reference proteome</keyword>
<dbReference type="InterPro" id="IPR003961">
    <property type="entry name" value="FN3_dom"/>
</dbReference>
<accession>A0AAD8YBX3</accession>
<dbReference type="Gene3D" id="2.60.40.10">
    <property type="entry name" value="Immunoglobulins"/>
    <property type="match status" value="1"/>
</dbReference>
<dbReference type="Pfam" id="PF08309">
    <property type="entry name" value="LVIVD"/>
    <property type="match status" value="2"/>
</dbReference>
<evidence type="ECO:0000313" key="2">
    <source>
        <dbReference type="EMBL" id="KAK1743423.1"/>
    </source>
</evidence>
<dbReference type="InterPro" id="IPR013211">
    <property type="entry name" value="LVIVD"/>
</dbReference>